<dbReference type="GO" id="GO:0005737">
    <property type="term" value="C:cytoplasm"/>
    <property type="evidence" value="ECO:0007669"/>
    <property type="project" value="TreeGrafter"/>
</dbReference>
<dbReference type="AlphaFoldDB" id="A0A261FWZ2"/>
<name>A0A261FWZ2_9BIFI</name>
<proteinExistence type="inferred from homology"/>
<comment type="similarity">
    <text evidence="3">Belongs to the glucosamine/galactosamine-6-phosphate isomerase family. NagB subfamily.</text>
</comment>
<dbReference type="GO" id="GO:0005975">
    <property type="term" value="P:carbohydrate metabolic process"/>
    <property type="evidence" value="ECO:0007669"/>
    <property type="project" value="InterPro"/>
</dbReference>
<evidence type="ECO:0000256" key="3">
    <source>
        <dbReference type="HAMAP-Rule" id="MF_01241"/>
    </source>
</evidence>
<dbReference type="RefSeq" id="WP_072725189.1">
    <property type="nucleotide sequence ID" value="NZ_BDIS01000013.1"/>
</dbReference>
<dbReference type="SUPFAM" id="SSF100950">
    <property type="entry name" value="NagB/RpiA/CoA transferase-like"/>
    <property type="match status" value="1"/>
</dbReference>
<feature type="active site" description="Proton acceptor; for ring-opening step" evidence="3">
    <location>
        <position position="147"/>
    </location>
</feature>
<dbReference type="EMBL" id="MWWX01000001">
    <property type="protein sequence ID" value="OZG63495.1"/>
    <property type="molecule type" value="Genomic_DNA"/>
</dbReference>
<dbReference type="InterPro" id="IPR006148">
    <property type="entry name" value="Glc/Gal-6P_isomerase"/>
</dbReference>
<feature type="active site" description="Proton acceptor; for enolization step" evidence="3">
    <location>
        <position position="68"/>
    </location>
</feature>
<sequence>MPEVIIVKNEAEAGEIYARAVADLIKSKPDAVLGLATGSSPLAAYQALAKTVKDEDIDMSRVRGFALDEYIGLPLSHPESYHSTIHRTVVEPLGMNPDLVHVPGDVLDGAPLEDGDKLAHAGADYDAAIEAAGGIDVQILGIGTDGHVGFNEPGSSLASGTRIKTLVEQTRVDNARFFDDDIDQVPTHCITQGIGTIMRARHLVLLAFGAGKAEAVAQTCEGGVSAFCPASALQMHPHATIIVDEAAASSLRHKEYYQYAYTHKPAWQGI</sequence>
<feature type="site" description="Part of the allosteric site" evidence="3">
    <location>
        <position position="162"/>
    </location>
</feature>
<evidence type="ECO:0000313" key="5">
    <source>
        <dbReference type="EMBL" id="OZG63495.1"/>
    </source>
</evidence>
<comment type="caution">
    <text evidence="3">Lacks conserved residue(s) required for the propagation of feature annotation.</text>
</comment>
<feature type="site" description="Part of the allosteric site" evidence="3">
    <location>
        <position position="165"/>
    </location>
</feature>
<dbReference type="UniPathway" id="UPA00629">
    <property type="reaction ID" value="UER00684"/>
</dbReference>
<dbReference type="EC" id="3.5.99.6" evidence="3"/>
<evidence type="ECO:0000259" key="4">
    <source>
        <dbReference type="Pfam" id="PF01182"/>
    </source>
</evidence>
<dbReference type="InterPro" id="IPR018321">
    <property type="entry name" value="Glucosamine6P_isomerase_CS"/>
</dbReference>
<reference evidence="5 6" key="1">
    <citation type="journal article" date="2017" name="BMC Genomics">
        <title>Comparative genomic and phylogenomic analyses of the Bifidobacteriaceae family.</title>
        <authorList>
            <person name="Lugli G.A."/>
            <person name="Milani C."/>
            <person name="Turroni F."/>
            <person name="Duranti S."/>
            <person name="Mancabelli L."/>
            <person name="Mangifesta M."/>
            <person name="Ferrario C."/>
            <person name="Modesto M."/>
            <person name="Mattarelli P."/>
            <person name="Jiri K."/>
            <person name="van Sinderen D."/>
            <person name="Ventura M."/>
        </authorList>
    </citation>
    <scope>NUCLEOTIDE SEQUENCE [LARGE SCALE GENOMIC DNA]</scope>
    <source>
        <strain evidence="5 6">DSM 28807</strain>
    </source>
</reference>
<dbReference type="NCBIfam" id="NF001684">
    <property type="entry name" value="PRK00443.1-4"/>
    <property type="match status" value="1"/>
</dbReference>
<keyword evidence="2 3" id="KW-0119">Carbohydrate metabolism</keyword>
<evidence type="ECO:0000256" key="2">
    <source>
        <dbReference type="ARBA" id="ARBA00023277"/>
    </source>
</evidence>
<dbReference type="Proteomes" id="UP000216352">
    <property type="component" value="Unassembled WGS sequence"/>
</dbReference>
<feature type="site" description="Part of the allosteric site" evidence="3">
    <location>
        <position position="155"/>
    </location>
</feature>
<feature type="site" description="Part of the allosteric site" evidence="3">
    <location>
        <position position="164"/>
    </location>
</feature>
<dbReference type="PANTHER" id="PTHR11280:SF5">
    <property type="entry name" value="GLUCOSAMINE-6-PHOSPHATE ISOMERASE"/>
    <property type="match status" value="1"/>
</dbReference>
<dbReference type="STRING" id="1603886.GCA_001895165_01028"/>
<gene>
    <name evidence="3" type="primary">nagB</name>
    <name evidence="5" type="ORF">BLEM_0198</name>
</gene>
<dbReference type="OrthoDB" id="9791139at2"/>
<dbReference type="GO" id="GO:0006046">
    <property type="term" value="P:N-acetylglucosamine catabolic process"/>
    <property type="evidence" value="ECO:0007669"/>
    <property type="project" value="UniProtKB-UniRule"/>
</dbReference>
<dbReference type="PROSITE" id="PS01161">
    <property type="entry name" value="GLC_GALNAC_ISOMERASE"/>
    <property type="match status" value="1"/>
</dbReference>
<dbReference type="GO" id="GO:0019262">
    <property type="term" value="P:N-acetylneuraminate catabolic process"/>
    <property type="evidence" value="ECO:0007669"/>
    <property type="project" value="UniProtKB-UniRule"/>
</dbReference>
<dbReference type="GO" id="GO:0004342">
    <property type="term" value="F:glucosamine-6-phosphate deaminase activity"/>
    <property type="evidence" value="ECO:0007669"/>
    <property type="project" value="UniProtKB-UniRule"/>
</dbReference>
<dbReference type="GO" id="GO:0042802">
    <property type="term" value="F:identical protein binding"/>
    <property type="evidence" value="ECO:0007669"/>
    <property type="project" value="TreeGrafter"/>
</dbReference>
<feature type="active site" description="For ring-opening step" evidence="3">
    <location>
        <position position="152"/>
    </location>
</feature>
<dbReference type="Gene3D" id="3.40.50.1360">
    <property type="match status" value="1"/>
</dbReference>
<evidence type="ECO:0000256" key="1">
    <source>
        <dbReference type="ARBA" id="ARBA00022801"/>
    </source>
</evidence>
<keyword evidence="6" id="KW-1185">Reference proteome</keyword>
<dbReference type="PANTHER" id="PTHR11280">
    <property type="entry name" value="GLUCOSAMINE-6-PHOSPHATE ISOMERASE"/>
    <property type="match status" value="1"/>
</dbReference>
<comment type="activity regulation">
    <text evidence="3">Allosterically activated by N-acetylglucosamine 6-phosphate (GlcNAc6P).</text>
</comment>
<evidence type="ECO:0000313" key="6">
    <source>
        <dbReference type="Proteomes" id="UP000216352"/>
    </source>
</evidence>
<keyword evidence="1 3" id="KW-0378">Hydrolase</keyword>
<comment type="caution">
    <text evidence="5">The sequence shown here is derived from an EMBL/GenBank/DDBJ whole genome shotgun (WGS) entry which is preliminary data.</text>
</comment>
<accession>A0A261FWZ2</accession>
<feature type="domain" description="Glucosamine/galactosamine-6-phosphate isomerase" evidence="4">
    <location>
        <begin position="12"/>
        <end position="236"/>
    </location>
</feature>
<dbReference type="GO" id="GO:0006043">
    <property type="term" value="P:glucosamine catabolic process"/>
    <property type="evidence" value="ECO:0007669"/>
    <property type="project" value="TreeGrafter"/>
</dbReference>
<dbReference type="Pfam" id="PF01182">
    <property type="entry name" value="Glucosamine_iso"/>
    <property type="match status" value="1"/>
</dbReference>
<keyword evidence="3" id="KW-0021">Allosteric enzyme</keyword>
<comment type="function">
    <text evidence="3">Catalyzes the reversible isomerization-deamination of glucosamine 6-phosphate (GlcN6P) to form fructose 6-phosphate (Fru6P) and ammonium ion.</text>
</comment>
<dbReference type="NCBIfam" id="TIGR00502">
    <property type="entry name" value="nagB"/>
    <property type="match status" value="1"/>
</dbReference>
<comment type="catalytic activity">
    <reaction evidence="3">
        <text>alpha-D-glucosamine 6-phosphate + H2O = beta-D-fructose 6-phosphate + NH4(+)</text>
        <dbReference type="Rhea" id="RHEA:12172"/>
        <dbReference type="ChEBI" id="CHEBI:15377"/>
        <dbReference type="ChEBI" id="CHEBI:28938"/>
        <dbReference type="ChEBI" id="CHEBI:57634"/>
        <dbReference type="ChEBI" id="CHEBI:75989"/>
        <dbReference type="EC" id="3.5.99.6"/>
    </reaction>
</comment>
<dbReference type="CDD" id="cd01399">
    <property type="entry name" value="GlcN6P_deaminase"/>
    <property type="match status" value="1"/>
</dbReference>
<dbReference type="InterPro" id="IPR004547">
    <property type="entry name" value="Glucosamine6P_isomerase"/>
</dbReference>
<comment type="pathway">
    <text evidence="3">Amino-sugar metabolism; N-acetylneuraminate degradation; D-fructose 6-phosphate from N-acetylneuraminate: step 5/5.</text>
</comment>
<organism evidence="5 6">
    <name type="scientific">Bifidobacterium lemurum</name>
    <dbReference type="NCBI Taxonomy" id="1603886"/>
    <lineage>
        <taxon>Bacteria</taxon>
        <taxon>Bacillati</taxon>
        <taxon>Actinomycetota</taxon>
        <taxon>Actinomycetes</taxon>
        <taxon>Bifidobacteriales</taxon>
        <taxon>Bifidobacteriaceae</taxon>
        <taxon>Bifidobacterium</taxon>
    </lineage>
</organism>
<dbReference type="HAMAP" id="MF_01241">
    <property type="entry name" value="GlcN6P_deamin"/>
    <property type="match status" value="1"/>
</dbReference>
<protein>
    <recommendedName>
        <fullName evidence="3">Glucosamine-6-phosphate deaminase</fullName>
        <ecNumber evidence="3">3.5.99.6</ecNumber>
    </recommendedName>
    <alternativeName>
        <fullName evidence="3">GlcN6P deaminase</fullName>
        <shortName evidence="3">GNPDA</shortName>
    </alternativeName>
    <alternativeName>
        <fullName evidence="3">Glucosamine-6-phosphate isomerase</fullName>
    </alternativeName>
</protein>
<feature type="active site" description="For ring-opening step" evidence="3">
    <location>
        <position position="145"/>
    </location>
</feature>
<dbReference type="InterPro" id="IPR037171">
    <property type="entry name" value="NagB/RpiA_transferase-like"/>
</dbReference>